<sequence>MAKQCTALVLKAWAVSPCDSSSQCPLDLAGSDVMALLMPRPLLLNLHLSDGSWRAKTPGRCPVITLRLPGTSQRRNVLSALLLALAPLYLPLEGTEVTFKTNSFLVGIVPPHRNEAEEVSRWVSLRGHCEGTQGSLCRASIELMTHRVDACALNTANHIQIT</sequence>
<comment type="caution">
    <text evidence="1">The sequence shown here is derived from an EMBL/GenBank/DDBJ whole genome shotgun (WGS) entry which is preliminary data.</text>
</comment>
<accession>A0A4Z2GHG3</accession>
<gene>
    <name evidence="1" type="ORF">EYF80_036787</name>
</gene>
<evidence type="ECO:0000313" key="2">
    <source>
        <dbReference type="Proteomes" id="UP000314294"/>
    </source>
</evidence>
<dbReference type="AlphaFoldDB" id="A0A4Z2GHG3"/>
<protein>
    <submittedName>
        <fullName evidence="1">Uncharacterized protein</fullName>
    </submittedName>
</protein>
<keyword evidence="2" id="KW-1185">Reference proteome</keyword>
<reference evidence="1 2" key="1">
    <citation type="submission" date="2019-03" db="EMBL/GenBank/DDBJ databases">
        <title>First draft genome of Liparis tanakae, snailfish: a comprehensive survey of snailfish specific genes.</title>
        <authorList>
            <person name="Kim W."/>
            <person name="Song I."/>
            <person name="Jeong J.-H."/>
            <person name="Kim D."/>
            <person name="Kim S."/>
            <person name="Ryu S."/>
            <person name="Song J.Y."/>
            <person name="Lee S.K."/>
        </authorList>
    </citation>
    <scope>NUCLEOTIDE SEQUENCE [LARGE SCALE GENOMIC DNA]</scope>
    <source>
        <tissue evidence="1">Muscle</tissue>
    </source>
</reference>
<name>A0A4Z2GHG3_9TELE</name>
<dbReference type="EMBL" id="SRLO01000530">
    <property type="protein sequence ID" value="TNN52988.1"/>
    <property type="molecule type" value="Genomic_DNA"/>
</dbReference>
<evidence type="ECO:0000313" key="1">
    <source>
        <dbReference type="EMBL" id="TNN52988.1"/>
    </source>
</evidence>
<dbReference type="Proteomes" id="UP000314294">
    <property type="component" value="Unassembled WGS sequence"/>
</dbReference>
<organism evidence="1 2">
    <name type="scientific">Liparis tanakae</name>
    <name type="common">Tanaka's snailfish</name>
    <dbReference type="NCBI Taxonomy" id="230148"/>
    <lineage>
        <taxon>Eukaryota</taxon>
        <taxon>Metazoa</taxon>
        <taxon>Chordata</taxon>
        <taxon>Craniata</taxon>
        <taxon>Vertebrata</taxon>
        <taxon>Euteleostomi</taxon>
        <taxon>Actinopterygii</taxon>
        <taxon>Neopterygii</taxon>
        <taxon>Teleostei</taxon>
        <taxon>Neoteleostei</taxon>
        <taxon>Acanthomorphata</taxon>
        <taxon>Eupercaria</taxon>
        <taxon>Perciformes</taxon>
        <taxon>Cottioidei</taxon>
        <taxon>Cottales</taxon>
        <taxon>Liparidae</taxon>
        <taxon>Liparis</taxon>
    </lineage>
</organism>
<proteinExistence type="predicted"/>